<dbReference type="InParanoid" id="A0A1X7UQE3"/>
<protein>
    <submittedName>
        <fullName evidence="1">Uncharacterized protein</fullName>
    </submittedName>
</protein>
<evidence type="ECO:0000313" key="1">
    <source>
        <dbReference type="EnsemblMetazoa" id="Aqu2.1.29729_001"/>
    </source>
</evidence>
<dbReference type="EnsemblMetazoa" id="Aqu2.1.29729_001">
    <property type="protein sequence ID" value="Aqu2.1.29729_001"/>
    <property type="gene ID" value="Aqu2.1.29729"/>
</dbReference>
<accession>A0A1X7UQE3</accession>
<organism evidence="1">
    <name type="scientific">Amphimedon queenslandica</name>
    <name type="common">Sponge</name>
    <dbReference type="NCBI Taxonomy" id="400682"/>
    <lineage>
        <taxon>Eukaryota</taxon>
        <taxon>Metazoa</taxon>
        <taxon>Porifera</taxon>
        <taxon>Demospongiae</taxon>
        <taxon>Heteroscleromorpha</taxon>
        <taxon>Haplosclerida</taxon>
        <taxon>Niphatidae</taxon>
        <taxon>Amphimedon</taxon>
    </lineage>
</organism>
<sequence length="86" mass="9728">MMTSGNLLTNQQRHLISWSQSSLVSANDQPGMRMVYLVEIFLLLQKSILGSFIMKHWISSSIVSISALMAWLQYLQALGDTSFESF</sequence>
<name>A0A1X7UQE3_AMPQE</name>
<dbReference type="AlphaFoldDB" id="A0A1X7UQE3"/>
<proteinExistence type="predicted"/>
<reference evidence="1" key="1">
    <citation type="submission" date="2017-05" db="UniProtKB">
        <authorList>
            <consortium name="EnsemblMetazoa"/>
        </authorList>
    </citation>
    <scope>IDENTIFICATION</scope>
</reference>